<reference evidence="1 2" key="1">
    <citation type="journal article" date="2011" name="J. Bacteriol.">
        <title>Complete genome sequence of Methanosaeta concilii, a specialist in aceticlastic methanogenesis.</title>
        <authorList>
            <person name="Barber R.D."/>
            <person name="Zhang L."/>
            <person name="Harnack M."/>
            <person name="Olson M.V."/>
            <person name="Kaul R."/>
            <person name="Ingram-Smith C."/>
            <person name="Smith K.S."/>
        </authorList>
    </citation>
    <scope>NUCLEOTIDE SEQUENCE [LARGE SCALE GENOMIC DNA]</scope>
    <source>
        <strain evidence="2">ATCC 5969 / DSM 3671 / JCM 10134 / NBRC 103675 / OCM 69 / GP-6</strain>
    </source>
</reference>
<dbReference type="InParanoid" id="F4BWR5"/>
<accession>F4BWR5</accession>
<dbReference type="KEGG" id="mcj:MCON_1990"/>
<name>F4BWR5_METSG</name>
<evidence type="ECO:0000313" key="1">
    <source>
        <dbReference type="EMBL" id="AEB68551.1"/>
    </source>
</evidence>
<protein>
    <recommendedName>
        <fullName evidence="3">Ribbon-helix-helix protein, CopG family</fullName>
    </recommendedName>
</protein>
<dbReference type="HOGENOM" id="CLU_2911497_0_0_2"/>
<organism evidence="1 2">
    <name type="scientific">Methanothrix soehngenii (strain ATCC 5969 / DSM 3671 / JCM 10134 / NBRC 103675 / OCM 69 / GP-6)</name>
    <name type="common">Methanosaeta concilii</name>
    <dbReference type="NCBI Taxonomy" id="990316"/>
    <lineage>
        <taxon>Archaea</taxon>
        <taxon>Methanobacteriati</taxon>
        <taxon>Methanobacteriota</taxon>
        <taxon>Stenosarchaea group</taxon>
        <taxon>Methanomicrobia</taxon>
        <taxon>Methanotrichales</taxon>
        <taxon>Methanotrichaceae</taxon>
        <taxon>Methanothrix</taxon>
    </lineage>
</organism>
<sequence length="61" mass="7179">MTVNMDAAICFKLESELKDFLEDMADSKDMDLSKYCRYVIGIGLDEIYKRNLKIRELEIQL</sequence>
<dbReference type="AlphaFoldDB" id="F4BWR5"/>
<proteinExistence type="predicted"/>
<keyword evidence="2" id="KW-1185">Reference proteome</keyword>
<evidence type="ECO:0000313" key="2">
    <source>
        <dbReference type="Proteomes" id="UP000007807"/>
    </source>
</evidence>
<gene>
    <name evidence="1" type="ordered locus">MCON_1990</name>
</gene>
<dbReference type="STRING" id="990316.MCON_1990"/>
<dbReference type="Proteomes" id="UP000007807">
    <property type="component" value="Chromosome"/>
</dbReference>
<evidence type="ECO:0008006" key="3">
    <source>
        <dbReference type="Google" id="ProtNLM"/>
    </source>
</evidence>
<dbReference type="EMBL" id="CP002565">
    <property type="protein sequence ID" value="AEB68551.1"/>
    <property type="molecule type" value="Genomic_DNA"/>
</dbReference>